<evidence type="ECO:0000313" key="10">
    <source>
        <dbReference type="Proteomes" id="UP001596263"/>
    </source>
</evidence>
<feature type="region of interest" description="Disordered" evidence="6">
    <location>
        <begin position="515"/>
        <end position="541"/>
    </location>
</feature>
<dbReference type="Gene3D" id="3.30.379.10">
    <property type="entry name" value="Chitobiase/beta-hexosaminidase domain 2-like"/>
    <property type="match status" value="1"/>
</dbReference>
<evidence type="ECO:0000256" key="1">
    <source>
        <dbReference type="ARBA" id="ARBA00001231"/>
    </source>
</evidence>
<comment type="catalytic activity">
    <reaction evidence="1">
        <text>Hydrolysis of terminal non-reducing N-acetyl-D-hexosamine residues in N-acetyl-beta-D-hexosaminides.</text>
        <dbReference type="EC" id="3.2.1.52"/>
    </reaction>
</comment>
<organism evidence="9 10">
    <name type="scientific">Streptomyces coerulescens</name>
    <dbReference type="NCBI Taxonomy" id="29304"/>
    <lineage>
        <taxon>Bacteria</taxon>
        <taxon>Bacillati</taxon>
        <taxon>Actinomycetota</taxon>
        <taxon>Actinomycetes</taxon>
        <taxon>Kitasatosporales</taxon>
        <taxon>Streptomycetaceae</taxon>
        <taxon>Streptomyces</taxon>
    </lineage>
</organism>
<dbReference type="SUPFAM" id="SSF51445">
    <property type="entry name" value="(Trans)glycosidases"/>
    <property type="match status" value="1"/>
</dbReference>
<proteinExistence type="inferred from homology"/>
<name>A0ABW0CR47_STRCD</name>
<dbReference type="Gene3D" id="3.20.20.80">
    <property type="entry name" value="Glycosidases"/>
    <property type="match status" value="1"/>
</dbReference>
<dbReference type="PANTHER" id="PTHR22600">
    <property type="entry name" value="BETA-HEXOSAMINIDASE"/>
    <property type="match status" value="1"/>
</dbReference>
<dbReference type="InterPro" id="IPR029018">
    <property type="entry name" value="Hex-like_dom2"/>
</dbReference>
<dbReference type="PRINTS" id="PR00738">
    <property type="entry name" value="GLHYDRLASE20"/>
</dbReference>
<evidence type="ECO:0000256" key="2">
    <source>
        <dbReference type="ARBA" id="ARBA00006285"/>
    </source>
</evidence>
<evidence type="ECO:0000259" key="7">
    <source>
        <dbReference type="Pfam" id="PF00728"/>
    </source>
</evidence>
<dbReference type="Pfam" id="PF02838">
    <property type="entry name" value="Glyco_hydro_20b"/>
    <property type="match status" value="1"/>
</dbReference>
<keyword evidence="10" id="KW-1185">Reference proteome</keyword>
<dbReference type="SUPFAM" id="SSF55545">
    <property type="entry name" value="beta-N-acetylhexosaminidase-like domain"/>
    <property type="match status" value="1"/>
</dbReference>
<sequence>MTELIPLPRDVVAGSGEVRLTAYSQIYAGPGVEGVGHWLSGVLRQATGLPLREGWELDDTDDDGIGLQLGTGLGPEEYRLVSDSTGVLIEGGSAAGVFWGAQTLRQLLGPDAYRRAPVDRDRIWAVPHVTIEDAPRFRWRGVMLDVARHFMPKDGVLRHLDLLAAHKLNVFHFHLTDDQGWRVEIKKYPRLTEVGSWRARTKFGHRASPLWEEKPHGGHYTQDDIREIVAYAAERHITVVPEIDVPGHSQAAIAAYPELGNTDVIDTSALSVWDTWGINPNVLAPTDNTLRFYEGVFEEVLELFPSEFIHVGGDECPKDQWRQSATAQERIRELGLKDEDELQAWFIGHFDTWLTARGRRLIGWDEILEGGLAKGAAVSSWRGYAGGVAAARAGHDVVMCPEQQVYLDHRQDAGADEPVPIGYVRTLEDVYRFEPVPAELTPDEAGHVLGTQANLWTEVMEDPARVDYQAFPRLAAFAEVAWSGLPAPARRDFADFERRLAAHYGRLDALGVAYRPPTGPRPWQRRPGVPGRPIDGPPPNR</sequence>
<dbReference type="PANTHER" id="PTHR22600:SF57">
    <property type="entry name" value="BETA-N-ACETYLHEXOSAMINIDASE"/>
    <property type="match status" value="1"/>
</dbReference>
<dbReference type="InterPro" id="IPR017853">
    <property type="entry name" value="GH"/>
</dbReference>
<dbReference type="RefSeq" id="WP_380858417.1">
    <property type="nucleotide sequence ID" value="NZ_JBHSKM010000019.1"/>
</dbReference>
<protein>
    <recommendedName>
        <fullName evidence="3">beta-N-acetylhexosaminidase</fullName>
        <ecNumber evidence="3">3.2.1.52</ecNumber>
    </recommendedName>
</protein>
<dbReference type="InterPro" id="IPR025705">
    <property type="entry name" value="Beta_hexosaminidase_sua/sub"/>
</dbReference>
<evidence type="ECO:0000256" key="3">
    <source>
        <dbReference type="ARBA" id="ARBA00012663"/>
    </source>
</evidence>
<dbReference type="Proteomes" id="UP001596263">
    <property type="component" value="Unassembled WGS sequence"/>
</dbReference>
<accession>A0ABW0CR47</accession>
<keyword evidence="5" id="KW-0326">Glycosidase</keyword>
<dbReference type="EMBL" id="JBHSKM010000019">
    <property type="protein sequence ID" value="MFC5217496.1"/>
    <property type="molecule type" value="Genomic_DNA"/>
</dbReference>
<dbReference type="InterPro" id="IPR015883">
    <property type="entry name" value="Glyco_hydro_20_cat"/>
</dbReference>
<reference evidence="10" key="1">
    <citation type="journal article" date="2019" name="Int. J. Syst. Evol. Microbiol.">
        <title>The Global Catalogue of Microorganisms (GCM) 10K type strain sequencing project: providing services to taxonomists for standard genome sequencing and annotation.</title>
        <authorList>
            <consortium name="The Broad Institute Genomics Platform"/>
            <consortium name="The Broad Institute Genome Sequencing Center for Infectious Disease"/>
            <person name="Wu L."/>
            <person name="Ma J."/>
        </authorList>
    </citation>
    <scope>NUCLEOTIDE SEQUENCE [LARGE SCALE GENOMIC DNA]</scope>
    <source>
        <strain evidence="10">KCTC 42586</strain>
    </source>
</reference>
<feature type="domain" description="Beta-hexosaminidase bacterial type N-terminal" evidence="8">
    <location>
        <begin position="2"/>
        <end position="134"/>
    </location>
</feature>
<dbReference type="CDD" id="cd06563">
    <property type="entry name" value="GH20_chitobiase-like"/>
    <property type="match status" value="1"/>
</dbReference>
<dbReference type="InterPro" id="IPR015882">
    <property type="entry name" value="HEX_bac_N"/>
</dbReference>
<evidence type="ECO:0000256" key="5">
    <source>
        <dbReference type="ARBA" id="ARBA00023295"/>
    </source>
</evidence>
<dbReference type="PIRSF" id="PIRSF001093">
    <property type="entry name" value="B-hxosamndse_ab_euk"/>
    <property type="match status" value="1"/>
</dbReference>
<comment type="similarity">
    <text evidence="2">Belongs to the glycosyl hydrolase 20 family.</text>
</comment>
<evidence type="ECO:0000259" key="8">
    <source>
        <dbReference type="Pfam" id="PF02838"/>
    </source>
</evidence>
<dbReference type="EC" id="3.2.1.52" evidence="3"/>
<dbReference type="Pfam" id="PF00728">
    <property type="entry name" value="Glyco_hydro_20"/>
    <property type="match status" value="1"/>
</dbReference>
<comment type="caution">
    <text evidence="9">The sequence shown here is derived from an EMBL/GenBank/DDBJ whole genome shotgun (WGS) entry which is preliminary data.</text>
</comment>
<evidence type="ECO:0000256" key="4">
    <source>
        <dbReference type="ARBA" id="ARBA00022801"/>
    </source>
</evidence>
<evidence type="ECO:0000256" key="6">
    <source>
        <dbReference type="SAM" id="MobiDB-lite"/>
    </source>
</evidence>
<gene>
    <name evidence="9" type="ORF">ACFPQ9_27060</name>
</gene>
<keyword evidence="4" id="KW-0378">Hydrolase</keyword>
<evidence type="ECO:0000313" key="9">
    <source>
        <dbReference type="EMBL" id="MFC5217496.1"/>
    </source>
</evidence>
<feature type="domain" description="Glycoside hydrolase family 20 catalytic" evidence="7">
    <location>
        <begin position="137"/>
        <end position="484"/>
    </location>
</feature>